<organism evidence="3 4">
    <name type="scientific">Didymella pomorum</name>
    <dbReference type="NCBI Taxonomy" id="749634"/>
    <lineage>
        <taxon>Eukaryota</taxon>
        <taxon>Fungi</taxon>
        <taxon>Dikarya</taxon>
        <taxon>Ascomycota</taxon>
        <taxon>Pezizomycotina</taxon>
        <taxon>Dothideomycetes</taxon>
        <taxon>Pleosporomycetidae</taxon>
        <taxon>Pleosporales</taxon>
        <taxon>Pleosporineae</taxon>
        <taxon>Didymellaceae</taxon>
        <taxon>Didymella</taxon>
    </lineage>
</organism>
<dbReference type="PANTHER" id="PTHR24148">
    <property type="entry name" value="ANKYRIN REPEAT DOMAIN-CONTAINING PROTEIN 39 HOMOLOG-RELATED"/>
    <property type="match status" value="1"/>
</dbReference>
<proteinExistence type="predicted"/>
<dbReference type="OrthoDB" id="2157530at2759"/>
<feature type="domain" description="Heterokaryon incompatibility" evidence="2">
    <location>
        <begin position="143"/>
        <end position="299"/>
    </location>
</feature>
<evidence type="ECO:0000256" key="1">
    <source>
        <dbReference type="SAM" id="MobiDB-lite"/>
    </source>
</evidence>
<dbReference type="PANTHER" id="PTHR24148:SF64">
    <property type="entry name" value="HETEROKARYON INCOMPATIBILITY DOMAIN-CONTAINING PROTEIN"/>
    <property type="match status" value="1"/>
</dbReference>
<keyword evidence="4" id="KW-1185">Reference proteome</keyword>
<dbReference type="InterPro" id="IPR052895">
    <property type="entry name" value="HetReg/Transcr_Mod"/>
</dbReference>
<reference evidence="3" key="1">
    <citation type="submission" date="2022-10" db="EMBL/GenBank/DDBJ databases">
        <title>Tapping the CABI collections for fungal endophytes: first genome assemblies for Collariella, Neodidymelliopsis, Ascochyta clinopodiicola, Didymella pomorum, Didymosphaeria variabile, Neocosmospora piperis and Neocucurbitaria cava.</title>
        <authorList>
            <person name="Hill R."/>
        </authorList>
    </citation>
    <scope>NUCLEOTIDE SEQUENCE</scope>
    <source>
        <strain evidence="3">IMI 355091</strain>
    </source>
</reference>
<protein>
    <recommendedName>
        <fullName evidence="2">Heterokaryon incompatibility domain-containing protein</fullName>
    </recommendedName>
</protein>
<dbReference type="Pfam" id="PF06985">
    <property type="entry name" value="HET"/>
    <property type="match status" value="1"/>
</dbReference>
<evidence type="ECO:0000313" key="3">
    <source>
        <dbReference type="EMBL" id="KAJ4407058.1"/>
    </source>
</evidence>
<feature type="compositionally biased region" description="Basic and acidic residues" evidence="1">
    <location>
        <begin position="14"/>
        <end position="35"/>
    </location>
</feature>
<evidence type="ECO:0000259" key="2">
    <source>
        <dbReference type="Pfam" id="PF06985"/>
    </source>
</evidence>
<dbReference type="InterPro" id="IPR010730">
    <property type="entry name" value="HET"/>
</dbReference>
<dbReference type="Proteomes" id="UP001140510">
    <property type="component" value="Unassembled WGS sequence"/>
</dbReference>
<comment type="caution">
    <text evidence="3">The sequence shown here is derived from an EMBL/GenBank/DDBJ whole genome shotgun (WGS) entry which is preliminary data.</text>
</comment>
<dbReference type="AlphaFoldDB" id="A0A9W8ZEW8"/>
<sequence length="755" mass="85291">MQSKEAEDTQFVRPKVDRFSRVRSEQRRKVDERRKVNAAARNTILDQDEVPRGRKRERQGSPGVHVYDERALSHSPESELYLDEISNEDGELENETHQPYEYSPLSDSEVRLLCITPGLLEDHVYCALKRVPLASIIEKPLNYQALSYAWGPRTPTQNVYLCNVEDQDAPVQVELRFLRIRQNLYWALKRLRHHEVPTWLWVDALCIDQSSATEKSHQIPKMPQIYSSAWNVAIWLGEDGYNGYSTKSIKSLIEKILNLKTLDSLLKPALATDDLVHSLSEFCGLLRRPWFNRRWVIQEIACAKRLSVRYGDQVESWVNFADAMELMLQNHDRFRQVCAAIQSGGTEESPIHNVNTVGLKALLQLSRGVFQKSSTGEIKAKVMDLESLIVAASSFVVSEPQDIIFALLYLANDVHSYVPEGPSKTLPVDFVSTDYSKNIIDLCSQLVQRCMQTQKSLNIILQPWLNHDSVRKEHAIPTWMLASAFGAGTATRLIGLPRACSYNASREVAMVAELQRSTEGIIKKSDTYFTNRLPANPFSRSLITTPGVYNGTLLTKGITLGIISEVDRAERVDWCRGSEIPASCLKMLGWNGNVKEGPSEQLWRTLVANRTADDKLAPQWYRRACASALTEISEWGGLPLANLSASGGAQPSMVEEYMRRVRMAVQNRSVFKCQRTIDEGRGDLVGLSPADTHHRDAVCILLGCSVPVILRMDHESKEVMRVRGEAYVDGHMEGEIFAGKTKEVIEQMVTDFKIR</sequence>
<evidence type="ECO:0000313" key="4">
    <source>
        <dbReference type="Proteomes" id="UP001140510"/>
    </source>
</evidence>
<accession>A0A9W8ZEW8</accession>
<name>A0A9W8ZEW8_9PLEO</name>
<gene>
    <name evidence="3" type="ORF">N0V91_004224</name>
</gene>
<feature type="region of interest" description="Disordered" evidence="1">
    <location>
        <begin position="1"/>
        <end position="78"/>
    </location>
</feature>
<dbReference type="EMBL" id="JAPEVA010000023">
    <property type="protein sequence ID" value="KAJ4407058.1"/>
    <property type="molecule type" value="Genomic_DNA"/>
</dbReference>